<evidence type="ECO:0000313" key="6">
    <source>
        <dbReference type="Proteomes" id="UP000469125"/>
    </source>
</evidence>
<feature type="transmembrane region" description="Helical" evidence="3">
    <location>
        <begin position="308"/>
        <end position="330"/>
    </location>
</feature>
<dbReference type="Gene3D" id="1.20.210.10">
    <property type="entry name" value="Cytochrome c oxidase-like, subunit I domain"/>
    <property type="match status" value="1"/>
</dbReference>
<feature type="transmembrane region" description="Helical" evidence="3">
    <location>
        <begin position="132"/>
        <end position="156"/>
    </location>
</feature>
<evidence type="ECO:0000256" key="2">
    <source>
        <dbReference type="ARBA" id="ARBA00022982"/>
    </source>
</evidence>
<dbReference type="GO" id="GO:0004129">
    <property type="term" value="F:cytochrome-c oxidase activity"/>
    <property type="evidence" value="ECO:0007669"/>
    <property type="project" value="InterPro"/>
</dbReference>
<evidence type="ECO:0000313" key="5">
    <source>
        <dbReference type="EMBL" id="MUK89086.1"/>
    </source>
</evidence>
<organism evidence="5 6">
    <name type="scientific">Ornithinibacillus caprae</name>
    <dbReference type="NCBI Taxonomy" id="2678566"/>
    <lineage>
        <taxon>Bacteria</taxon>
        <taxon>Bacillati</taxon>
        <taxon>Bacillota</taxon>
        <taxon>Bacilli</taxon>
        <taxon>Bacillales</taxon>
        <taxon>Bacillaceae</taxon>
        <taxon>Ornithinibacillus</taxon>
    </lineage>
</organism>
<feature type="transmembrane region" description="Helical" evidence="3">
    <location>
        <begin position="91"/>
        <end position="112"/>
    </location>
</feature>
<evidence type="ECO:0000259" key="4">
    <source>
        <dbReference type="PROSITE" id="PS50855"/>
    </source>
</evidence>
<keyword evidence="2" id="KW-0249">Electron transport</keyword>
<feature type="transmembrane region" description="Helical" evidence="3">
    <location>
        <begin position="342"/>
        <end position="359"/>
    </location>
</feature>
<feature type="transmembrane region" description="Helical" evidence="3">
    <location>
        <begin position="451"/>
        <end position="474"/>
    </location>
</feature>
<dbReference type="InterPro" id="IPR023616">
    <property type="entry name" value="Cyt_c_oxase-like_su1_dom"/>
</dbReference>
<feature type="transmembrane region" description="Helical" evidence="3">
    <location>
        <begin position="379"/>
        <end position="398"/>
    </location>
</feature>
<dbReference type="PROSITE" id="PS50855">
    <property type="entry name" value="COX1"/>
    <property type="match status" value="1"/>
</dbReference>
<dbReference type="PANTHER" id="PTHR10422">
    <property type="entry name" value="CYTOCHROME C OXIDASE SUBUNIT 1"/>
    <property type="match status" value="1"/>
</dbReference>
<dbReference type="InterPro" id="IPR036927">
    <property type="entry name" value="Cyt_c_oxase-like_su1_sf"/>
</dbReference>
<dbReference type="Proteomes" id="UP000469125">
    <property type="component" value="Unassembled WGS sequence"/>
</dbReference>
<dbReference type="GO" id="GO:0009060">
    <property type="term" value="P:aerobic respiration"/>
    <property type="evidence" value="ECO:0007669"/>
    <property type="project" value="InterPro"/>
</dbReference>
<comment type="caution">
    <text evidence="5">The sequence shown here is derived from an EMBL/GenBank/DDBJ whole genome shotgun (WGS) entry which is preliminary data.</text>
</comment>
<feature type="transmembrane region" description="Helical" evidence="3">
    <location>
        <begin position="271"/>
        <end position="288"/>
    </location>
</feature>
<feature type="transmembrane region" description="Helical" evidence="3">
    <location>
        <begin position="410"/>
        <end position="431"/>
    </location>
</feature>
<dbReference type="RefSeq" id="WP_155669068.1">
    <property type="nucleotide sequence ID" value="NZ_WOCA01000009.1"/>
</dbReference>
<sequence>MSSLVNKGELKQRNGQIASYLIIGAVVIAVMMVFGILMLLAQGGMLNLSAANFYQFLTIHGTGMIGAAAFAAAGVMWYFLRDYVQLSKKIFTWNLVLFLIGVVMVIIGVFSFEYASSWTFLYPLPALSANAWGTVGALLYLVGMLVLGVGFLLLYIDTGRAIIKKYGSLGKGLGWDVISGKKAEKDAPPPTVVASTMVTIVNVTALTAGATVLIMNIINVVNPAFTFDPLLAKNLTYAFGHIFANSIIYMGVIVVYEILPRYTNRPWKSNRIFLIAWTMSTTFTLLIYTHHMLMDSVMPKWMLIMGQALSYANGLPVLVITAYGALMIVYKSGIKWDMASGLAFISMFGWTVGVVPAIVDATIVVNHVMHNTKWVPGHFHMYMGLGAVAMLFAFMYYLAKVDSNLETTILDKIALIVYTLAIISVSGQFLVSGAISTPRRWATHFPEWMGPALFGGIAGVFMFLATVIFIVHFISYIQVRGTSTGSDFDDKKVA</sequence>
<dbReference type="AlphaFoldDB" id="A0A6N8FK49"/>
<feature type="transmembrane region" description="Helical" evidence="3">
    <location>
        <begin position="238"/>
        <end position="259"/>
    </location>
</feature>
<evidence type="ECO:0000256" key="3">
    <source>
        <dbReference type="SAM" id="Phobius"/>
    </source>
</evidence>
<protein>
    <submittedName>
        <fullName evidence="5">Cytochrome C oxidase subunit I</fullName>
    </submittedName>
</protein>
<accession>A0A6N8FK49</accession>
<dbReference type="InterPro" id="IPR000883">
    <property type="entry name" value="Cyt_C_Oxase_1"/>
</dbReference>
<dbReference type="GO" id="GO:0016020">
    <property type="term" value="C:membrane"/>
    <property type="evidence" value="ECO:0007669"/>
    <property type="project" value="InterPro"/>
</dbReference>
<dbReference type="SUPFAM" id="SSF81442">
    <property type="entry name" value="Cytochrome c oxidase subunit I-like"/>
    <property type="match status" value="1"/>
</dbReference>
<keyword evidence="3" id="KW-0812">Transmembrane</keyword>
<gene>
    <name evidence="5" type="ORF">GMD78_11945</name>
</gene>
<feature type="transmembrane region" description="Helical" evidence="3">
    <location>
        <begin position="20"/>
        <end position="41"/>
    </location>
</feature>
<dbReference type="Pfam" id="PF00115">
    <property type="entry name" value="COX1"/>
    <property type="match status" value="1"/>
</dbReference>
<keyword evidence="6" id="KW-1185">Reference proteome</keyword>
<keyword evidence="1" id="KW-0813">Transport</keyword>
<feature type="transmembrane region" description="Helical" evidence="3">
    <location>
        <begin position="191"/>
        <end position="218"/>
    </location>
</feature>
<name>A0A6N8FK49_9BACI</name>
<keyword evidence="3" id="KW-0472">Membrane</keyword>
<proteinExistence type="predicted"/>
<dbReference type="GO" id="GO:0020037">
    <property type="term" value="F:heme binding"/>
    <property type="evidence" value="ECO:0007669"/>
    <property type="project" value="InterPro"/>
</dbReference>
<feature type="transmembrane region" description="Helical" evidence="3">
    <location>
        <begin position="53"/>
        <end position="79"/>
    </location>
</feature>
<keyword evidence="1" id="KW-0679">Respiratory chain</keyword>
<dbReference type="EMBL" id="WOCA01000009">
    <property type="protein sequence ID" value="MUK89086.1"/>
    <property type="molecule type" value="Genomic_DNA"/>
</dbReference>
<keyword evidence="3" id="KW-1133">Transmembrane helix</keyword>
<evidence type="ECO:0000256" key="1">
    <source>
        <dbReference type="ARBA" id="ARBA00022660"/>
    </source>
</evidence>
<feature type="domain" description="Cytochrome oxidase subunit I profile" evidence="4">
    <location>
        <begin position="20"/>
        <end position="494"/>
    </location>
</feature>
<reference evidence="5 6" key="1">
    <citation type="submission" date="2019-11" db="EMBL/GenBank/DDBJ databases">
        <authorList>
            <person name="Li X."/>
        </authorList>
    </citation>
    <scope>NUCLEOTIDE SEQUENCE [LARGE SCALE GENOMIC DNA]</scope>
    <source>
        <strain evidence="5 6">L9</strain>
    </source>
</reference>